<organism evidence="9 10">
    <name type="scientific">Esox lucius</name>
    <name type="common">Northern pike</name>
    <dbReference type="NCBI Taxonomy" id="8010"/>
    <lineage>
        <taxon>Eukaryota</taxon>
        <taxon>Metazoa</taxon>
        <taxon>Chordata</taxon>
        <taxon>Craniata</taxon>
        <taxon>Vertebrata</taxon>
        <taxon>Euteleostomi</taxon>
        <taxon>Actinopterygii</taxon>
        <taxon>Neopterygii</taxon>
        <taxon>Teleostei</taxon>
        <taxon>Protacanthopterygii</taxon>
        <taxon>Esociformes</taxon>
        <taxon>Esocidae</taxon>
        <taxon>Esox</taxon>
    </lineage>
</organism>
<dbReference type="Pfam" id="PF01399">
    <property type="entry name" value="PCI"/>
    <property type="match status" value="1"/>
</dbReference>
<dbReference type="GO" id="GO:0010387">
    <property type="term" value="P:COP9 signalosome assembly"/>
    <property type="evidence" value="ECO:0007669"/>
    <property type="project" value="InterPro"/>
</dbReference>
<evidence type="ECO:0000256" key="1">
    <source>
        <dbReference type="ARBA" id="ARBA00004123"/>
    </source>
</evidence>
<protein>
    <recommendedName>
        <fullName evidence="8">PCI domain-containing protein</fullName>
    </recommendedName>
</protein>
<keyword evidence="10" id="KW-1185">Reference proteome</keyword>
<reference evidence="9" key="3">
    <citation type="submission" date="2025-08" db="UniProtKB">
        <authorList>
            <consortium name="Ensembl"/>
        </authorList>
    </citation>
    <scope>IDENTIFICATION</scope>
</reference>
<keyword evidence="4" id="KW-0963">Cytoplasm</keyword>
<gene>
    <name evidence="9" type="primary">COPS7B</name>
</gene>
<evidence type="ECO:0000256" key="7">
    <source>
        <dbReference type="ARBA" id="ARBA00025037"/>
    </source>
</evidence>
<reference evidence="9" key="2">
    <citation type="submission" date="2020-02" db="EMBL/GenBank/DDBJ databases">
        <title>Esox lucius (northern pike) genome, fEsoLuc1, primary haplotype.</title>
        <authorList>
            <person name="Myers G."/>
            <person name="Karagic N."/>
            <person name="Meyer A."/>
            <person name="Pippel M."/>
            <person name="Reichard M."/>
            <person name="Winkler S."/>
            <person name="Tracey A."/>
            <person name="Sims Y."/>
            <person name="Howe K."/>
            <person name="Rhie A."/>
            <person name="Formenti G."/>
            <person name="Durbin R."/>
            <person name="Fedrigo O."/>
            <person name="Jarvis E.D."/>
        </authorList>
    </citation>
    <scope>NUCLEOTIDE SEQUENCE [LARGE SCALE GENOMIC DNA]</scope>
</reference>
<evidence type="ECO:0000256" key="2">
    <source>
        <dbReference type="ARBA" id="ARBA00004496"/>
    </source>
</evidence>
<sequence length="269" mass="29966">MAGEANHSNQLEQFMLLAKKAKGPALIALINQLLEAPGVYVFGEFLELPCIQELLKGPNEGYTQLLKMFAYGTYHDYKVFKDTLPPLTETQKNKLRHLTIVNLAANMQVIPYAWLLRDLEVGSVRQLEDLVIEAVYANVIRCKLDQSQLQLEVDACLGRDVRSEGMGCIASVLAQWCRDCESVSASVEQEVGRVGQSRGSHLRALQQIEAEVANISRMISARDISERYQEMDPLGVGEQEGEGSVAGAESRQTPLKMVSELKTFTNQRH</sequence>
<dbReference type="SMART" id="SM00088">
    <property type="entry name" value="PINT"/>
    <property type="match status" value="1"/>
</dbReference>
<evidence type="ECO:0000256" key="5">
    <source>
        <dbReference type="ARBA" id="ARBA00022790"/>
    </source>
</evidence>
<reference evidence="9" key="4">
    <citation type="submission" date="2025-09" db="UniProtKB">
        <authorList>
            <consortium name="Ensembl"/>
        </authorList>
    </citation>
    <scope>IDENTIFICATION</scope>
</reference>
<evidence type="ECO:0000313" key="10">
    <source>
        <dbReference type="Proteomes" id="UP000265140"/>
    </source>
</evidence>
<dbReference type="PROSITE" id="PS50250">
    <property type="entry name" value="PCI"/>
    <property type="match status" value="1"/>
</dbReference>
<evidence type="ECO:0000259" key="8">
    <source>
        <dbReference type="PROSITE" id="PS50250"/>
    </source>
</evidence>
<keyword evidence="6" id="KW-0539">Nucleus</keyword>
<dbReference type="OMA" id="GTYKQFR"/>
<dbReference type="InParanoid" id="A0A3P8ZW83"/>
<keyword evidence="5" id="KW-0736">Signalosome</keyword>
<evidence type="ECO:0000313" key="9">
    <source>
        <dbReference type="Ensembl" id="ENSELUP00000032866.2"/>
    </source>
</evidence>
<dbReference type="AlphaFoldDB" id="A0A3P8ZW83"/>
<proteinExistence type="inferred from homology"/>
<reference evidence="10" key="1">
    <citation type="journal article" date="2014" name="PLoS ONE">
        <title>The genome and linkage map of the northern pike (Esox lucius): conserved synteny revealed between the salmonid sister group and the Neoteleostei.</title>
        <authorList>
            <person name="Rondeau E.B."/>
            <person name="Minkley D.R."/>
            <person name="Leong J.S."/>
            <person name="Messmer A.M."/>
            <person name="Jantzen J.R."/>
            <person name="von Schalburg K.R."/>
            <person name="Lemon C."/>
            <person name="Bird N.H."/>
            <person name="Koop B.F."/>
        </authorList>
    </citation>
    <scope>NUCLEOTIDE SEQUENCE</scope>
</reference>
<dbReference type="PANTHER" id="PTHR15350">
    <property type="entry name" value="COP9 SIGNALOSOME COMPLEX SUBUNIT 7/DENDRITIC CELL PROTEIN GA17"/>
    <property type="match status" value="1"/>
</dbReference>
<dbReference type="Pfam" id="PF18392">
    <property type="entry name" value="CSN7a_helixI"/>
    <property type="match status" value="1"/>
</dbReference>
<name>A0A3P8ZW83_ESOLU</name>
<evidence type="ECO:0000256" key="3">
    <source>
        <dbReference type="ARBA" id="ARBA00008482"/>
    </source>
</evidence>
<comment type="similarity">
    <text evidence="3">Belongs to the CSN7/EIF3M family. CSN7 subfamily.</text>
</comment>
<dbReference type="GO" id="GO:0005737">
    <property type="term" value="C:cytoplasm"/>
    <property type="evidence" value="ECO:0007669"/>
    <property type="project" value="UniProtKB-SubCell"/>
</dbReference>
<comment type="function">
    <text evidence="7">Component of the COP9 signalosome complex (CSN), a complex involved in various cellular and developmental processes. The CSN complex is an essential regulator of the ubiquitin (Ubl) conjugation pathway by mediating the deneddylation of the cullin subunits of SCF-type E3 ligase complexes, leading to decrease the Ubl ligase activity of SCF-type complexes such as SCF, CSA or DDB2. The complex is also involved in phosphorylation of p53/TP53, JUN, I-kappa-B-alpha/NFKBIA, ITPK1 and IRF8/ICSBP, possibly via its association with CK2 and PKD kinases. CSN-dependent phosphorylation of TP53 and JUN promotes and protects degradation by the Ubl system, respectively.</text>
</comment>
<dbReference type="InterPro" id="IPR045237">
    <property type="entry name" value="COPS7/eIF3m"/>
</dbReference>
<dbReference type="Proteomes" id="UP000265140">
    <property type="component" value="Chromosome 3"/>
</dbReference>
<dbReference type="Ensembl" id="ENSELUT00000002130.3">
    <property type="protein sequence ID" value="ENSELUP00000032866.2"/>
    <property type="gene ID" value="ENSELUG00000010923.3"/>
</dbReference>
<dbReference type="GO" id="GO:0008180">
    <property type="term" value="C:COP9 signalosome"/>
    <property type="evidence" value="ECO:0007669"/>
    <property type="project" value="UniProtKB-KW"/>
</dbReference>
<feature type="domain" description="PCI" evidence="8">
    <location>
        <begin position="1"/>
        <end position="158"/>
    </location>
</feature>
<evidence type="ECO:0000256" key="4">
    <source>
        <dbReference type="ARBA" id="ARBA00022490"/>
    </source>
</evidence>
<dbReference type="GeneTree" id="ENSGT00940000157155"/>
<dbReference type="InterPro" id="IPR000717">
    <property type="entry name" value="PCI_dom"/>
</dbReference>
<dbReference type="PANTHER" id="PTHR15350:SF5">
    <property type="entry name" value="COP9 SIGNALOSOME COMPLEX SUBUNIT 7"/>
    <property type="match status" value="1"/>
</dbReference>
<accession>A0A3P8ZW83</accession>
<dbReference type="Bgee" id="ENSELUG00000010923">
    <property type="expression patterns" value="Expressed in testis and 5 other cell types or tissues"/>
</dbReference>
<dbReference type="Pfam" id="PF22061">
    <property type="entry name" value="CSN7_HB_subdom"/>
    <property type="match status" value="1"/>
</dbReference>
<dbReference type="STRING" id="8010.ENSELUP00000032866"/>
<comment type="subcellular location">
    <subcellularLocation>
        <location evidence="2">Cytoplasm</location>
    </subcellularLocation>
    <subcellularLocation>
        <location evidence="1">Nucleus</location>
    </subcellularLocation>
</comment>
<evidence type="ECO:0000256" key="6">
    <source>
        <dbReference type="ARBA" id="ARBA00023242"/>
    </source>
</evidence>
<dbReference type="OrthoDB" id="10265275at2759"/>
<dbReference type="InterPro" id="IPR041481">
    <property type="entry name" value="CSN7_helixI"/>
</dbReference>